<dbReference type="Proteomes" id="UP000290545">
    <property type="component" value="Unassembled WGS sequence"/>
</dbReference>
<keyword evidence="3" id="KW-1185">Reference proteome</keyword>
<evidence type="ECO:0008006" key="4">
    <source>
        <dbReference type="Google" id="ProtNLM"/>
    </source>
</evidence>
<dbReference type="AlphaFoldDB" id="A0A4Q1D3K5"/>
<dbReference type="EMBL" id="SDHZ01000003">
    <property type="protein sequence ID" value="RXK81753.1"/>
    <property type="molecule type" value="Genomic_DNA"/>
</dbReference>
<organism evidence="2 3">
    <name type="scientific">Filimonas effusa</name>
    <dbReference type="NCBI Taxonomy" id="2508721"/>
    <lineage>
        <taxon>Bacteria</taxon>
        <taxon>Pseudomonadati</taxon>
        <taxon>Bacteroidota</taxon>
        <taxon>Chitinophagia</taxon>
        <taxon>Chitinophagales</taxon>
        <taxon>Chitinophagaceae</taxon>
        <taxon>Filimonas</taxon>
    </lineage>
</organism>
<evidence type="ECO:0000256" key="1">
    <source>
        <dbReference type="SAM" id="SignalP"/>
    </source>
</evidence>
<reference evidence="2 3" key="1">
    <citation type="submission" date="2019-01" db="EMBL/GenBank/DDBJ databases">
        <title>Filimonas sp. strain TTM-71.</title>
        <authorList>
            <person name="Chen W.-M."/>
        </authorList>
    </citation>
    <scope>NUCLEOTIDE SEQUENCE [LARGE SCALE GENOMIC DNA]</scope>
    <source>
        <strain evidence="2 3">TTM-71</strain>
    </source>
</reference>
<gene>
    <name evidence="2" type="ORF">ESB13_18345</name>
</gene>
<keyword evidence="1" id="KW-0732">Signal</keyword>
<protein>
    <recommendedName>
        <fullName evidence="4">Secreted protein</fullName>
    </recommendedName>
</protein>
<feature type="signal peptide" evidence="1">
    <location>
        <begin position="1"/>
        <end position="22"/>
    </location>
</feature>
<evidence type="ECO:0000313" key="3">
    <source>
        <dbReference type="Proteomes" id="UP000290545"/>
    </source>
</evidence>
<dbReference type="RefSeq" id="WP_129005150.1">
    <property type="nucleotide sequence ID" value="NZ_SDHZ01000003.1"/>
</dbReference>
<feature type="chain" id="PRO_5020699907" description="Secreted protein" evidence="1">
    <location>
        <begin position="23"/>
        <end position="97"/>
    </location>
</feature>
<evidence type="ECO:0000313" key="2">
    <source>
        <dbReference type="EMBL" id="RXK81753.1"/>
    </source>
</evidence>
<proteinExistence type="predicted"/>
<name>A0A4Q1D3K5_9BACT</name>
<accession>A0A4Q1D3K5</accession>
<comment type="caution">
    <text evidence="2">The sequence shown here is derived from an EMBL/GenBank/DDBJ whole genome shotgun (WGS) entry which is preliminary data.</text>
</comment>
<sequence>MKRVTLALSAVAITATVGTAMAHNKTVNTPWCLAHTNGIPVQYNGDPTALNCTLTVFLRDEPQPSPTFYAVPKTTPAGQPCQEVESCPAINLLGEGA</sequence>